<keyword evidence="3" id="KW-0012">Acyltransferase</keyword>
<evidence type="ECO:0000256" key="1">
    <source>
        <dbReference type="ARBA" id="ARBA00008694"/>
    </source>
</evidence>
<dbReference type="RefSeq" id="WP_058464129.1">
    <property type="nucleotide sequence ID" value="NZ_CAAAHQ010000013.1"/>
</dbReference>
<evidence type="ECO:0000256" key="2">
    <source>
        <dbReference type="ARBA" id="ARBA00022679"/>
    </source>
</evidence>
<dbReference type="EMBL" id="UGNX01000001">
    <property type="protein sequence ID" value="STX33551.1"/>
    <property type="molecule type" value="Genomic_DNA"/>
</dbReference>
<dbReference type="Gene3D" id="3.40.630.30">
    <property type="match status" value="1"/>
</dbReference>
<dbReference type="AlphaFoldDB" id="A0A378IGC9"/>
<dbReference type="InterPro" id="IPR051016">
    <property type="entry name" value="Diverse_Substrate_AcTransf"/>
</dbReference>
<dbReference type="PANTHER" id="PTHR10545:SF29">
    <property type="entry name" value="GH14572P-RELATED"/>
    <property type="match status" value="1"/>
</dbReference>
<evidence type="ECO:0000259" key="4">
    <source>
        <dbReference type="PROSITE" id="PS51186"/>
    </source>
</evidence>
<accession>A0A378IGC9</accession>
<reference evidence="5 7" key="1">
    <citation type="submission" date="2015-11" db="EMBL/GenBank/DDBJ databases">
        <title>Genomic analysis of 38 Legionella species identifies large and diverse effector repertoires.</title>
        <authorList>
            <person name="Burstein D."/>
            <person name="Amaro F."/>
            <person name="Zusman T."/>
            <person name="Lifshitz Z."/>
            <person name="Cohen O."/>
            <person name="Gilbert J.A."/>
            <person name="Pupko T."/>
            <person name="Shuman H.A."/>
            <person name="Segal G."/>
        </authorList>
    </citation>
    <scope>NUCLEOTIDE SEQUENCE [LARGE SCALE GENOMIC DNA]</scope>
    <source>
        <strain evidence="5 7">CDC#72-OH-14</strain>
    </source>
</reference>
<dbReference type="InterPro" id="IPR016181">
    <property type="entry name" value="Acyl_CoA_acyltransferase"/>
</dbReference>
<feature type="domain" description="N-acetyltransferase" evidence="4">
    <location>
        <begin position="3"/>
        <end position="159"/>
    </location>
</feature>
<dbReference type="SUPFAM" id="SSF55729">
    <property type="entry name" value="Acyl-CoA N-acyltransferases (Nat)"/>
    <property type="match status" value="1"/>
</dbReference>
<dbReference type="FunFam" id="3.40.630.30:FF:000064">
    <property type="entry name" value="GNAT family acetyltransferase"/>
    <property type="match status" value="1"/>
</dbReference>
<name>A0A378IGC9_9GAMM</name>
<dbReference type="Proteomes" id="UP000054854">
    <property type="component" value="Unassembled WGS sequence"/>
</dbReference>
<dbReference type="PANTHER" id="PTHR10545">
    <property type="entry name" value="DIAMINE N-ACETYLTRANSFERASE"/>
    <property type="match status" value="1"/>
</dbReference>
<comment type="similarity">
    <text evidence="1">Belongs to the acetyltransferase family.</text>
</comment>
<dbReference type="Proteomes" id="UP000255316">
    <property type="component" value="Unassembled WGS sequence"/>
</dbReference>
<evidence type="ECO:0000313" key="5">
    <source>
        <dbReference type="EMBL" id="KTC92145.1"/>
    </source>
</evidence>
<dbReference type="STRING" id="28085.Lcin_0924"/>
<keyword evidence="7" id="KW-1185">Reference proteome</keyword>
<organism evidence="6 8">
    <name type="scientific">Legionella cincinnatiensis</name>
    <dbReference type="NCBI Taxonomy" id="28085"/>
    <lineage>
        <taxon>Bacteria</taxon>
        <taxon>Pseudomonadati</taxon>
        <taxon>Pseudomonadota</taxon>
        <taxon>Gammaproteobacteria</taxon>
        <taxon>Legionellales</taxon>
        <taxon>Legionellaceae</taxon>
        <taxon>Legionella</taxon>
    </lineage>
</organism>
<dbReference type="EMBL" id="LNXX01000007">
    <property type="protein sequence ID" value="KTC92145.1"/>
    <property type="molecule type" value="Genomic_DNA"/>
</dbReference>
<dbReference type="PROSITE" id="PS51186">
    <property type="entry name" value="GNAT"/>
    <property type="match status" value="1"/>
</dbReference>
<reference evidence="6 8" key="2">
    <citation type="submission" date="2018-06" db="EMBL/GenBank/DDBJ databases">
        <authorList>
            <consortium name="Pathogen Informatics"/>
            <person name="Doyle S."/>
        </authorList>
    </citation>
    <scope>NUCLEOTIDE SEQUENCE [LARGE SCALE GENOMIC DNA]</scope>
    <source>
        <strain evidence="6 8">NCTC12438</strain>
    </source>
</reference>
<gene>
    <name evidence="5" type="ORF">Lcin_0924</name>
    <name evidence="6" type="ORF">NCTC12438_00122</name>
</gene>
<evidence type="ECO:0000313" key="7">
    <source>
        <dbReference type="Proteomes" id="UP000054854"/>
    </source>
</evidence>
<protein>
    <submittedName>
        <fullName evidence="6">GNAT family acetyltransferase</fullName>
    </submittedName>
</protein>
<dbReference type="Pfam" id="PF00583">
    <property type="entry name" value="Acetyltransf_1"/>
    <property type="match status" value="1"/>
</dbReference>
<evidence type="ECO:0000313" key="8">
    <source>
        <dbReference type="Proteomes" id="UP000255316"/>
    </source>
</evidence>
<dbReference type="InterPro" id="IPR000182">
    <property type="entry name" value="GNAT_dom"/>
</dbReference>
<dbReference type="OrthoDB" id="9805924at2"/>
<keyword evidence="2 6" id="KW-0808">Transferase</keyword>
<dbReference type="GO" id="GO:0008080">
    <property type="term" value="F:N-acetyltransferase activity"/>
    <property type="evidence" value="ECO:0007669"/>
    <property type="project" value="UniProtKB-ARBA"/>
</dbReference>
<proteinExistence type="inferred from homology"/>
<dbReference type="CDD" id="cd04301">
    <property type="entry name" value="NAT_SF"/>
    <property type="match status" value="1"/>
</dbReference>
<sequence>MEFTFRVATKKDKEKIAFLVEKLAEYERKKLEAMSLTLDKIEAHGFGKNKYFYILLAEYKKEPAGYALYFFSYSAAEGAPVLYVEDLFVQEKYQNHGLGTSLLSYLARLALEKQCCRMEGHAFTWNKKSIQFYEFLGAHPRTDLLQFRLTDDSLERLAAGKLE</sequence>
<evidence type="ECO:0000313" key="6">
    <source>
        <dbReference type="EMBL" id="STX33551.1"/>
    </source>
</evidence>
<evidence type="ECO:0000256" key="3">
    <source>
        <dbReference type="ARBA" id="ARBA00023315"/>
    </source>
</evidence>